<dbReference type="AlphaFoldDB" id="A0A822ASC3"/>
<dbReference type="Proteomes" id="UP000663848">
    <property type="component" value="Unassembled WGS sequence"/>
</dbReference>
<evidence type="ECO:0000313" key="1">
    <source>
        <dbReference type="EMBL" id="CAF5011531.1"/>
    </source>
</evidence>
<organism evidence="1 2">
    <name type="scientific">Rotaria socialis</name>
    <dbReference type="NCBI Taxonomy" id="392032"/>
    <lineage>
        <taxon>Eukaryota</taxon>
        <taxon>Metazoa</taxon>
        <taxon>Spiralia</taxon>
        <taxon>Gnathifera</taxon>
        <taxon>Rotifera</taxon>
        <taxon>Eurotatoria</taxon>
        <taxon>Bdelloidea</taxon>
        <taxon>Philodinida</taxon>
        <taxon>Philodinidae</taxon>
        <taxon>Rotaria</taxon>
    </lineage>
</organism>
<feature type="non-terminal residue" evidence="1">
    <location>
        <position position="72"/>
    </location>
</feature>
<dbReference type="EMBL" id="CAJOBR010035709">
    <property type="protein sequence ID" value="CAF5011531.1"/>
    <property type="molecule type" value="Genomic_DNA"/>
</dbReference>
<accession>A0A822ASC3</accession>
<feature type="non-terminal residue" evidence="1">
    <location>
        <position position="1"/>
    </location>
</feature>
<proteinExistence type="predicted"/>
<comment type="caution">
    <text evidence="1">The sequence shown here is derived from an EMBL/GenBank/DDBJ whole genome shotgun (WGS) entry which is preliminary data.</text>
</comment>
<name>A0A822ASC3_9BILA</name>
<protein>
    <submittedName>
        <fullName evidence="1">Uncharacterized protein</fullName>
    </submittedName>
</protein>
<reference evidence="1" key="1">
    <citation type="submission" date="2021-02" db="EMBL/GenBank/DDBJ databases">
        <authorList>
            <person name="Nowell W R."/>
        </authorList>
    </citation>
    <scope>NUCLEOTIDE SEQUENCE</scope>
</reference>
<evidence type="ECO:0000313" key="2">
    <source>
        <dbReference type="Proteomes" id="UP000663848"/>
    </source>
</evidence>
<sequence>WLFHVEGFDNLFNNGTALEDDDEFDINSIHSKLSRIGNQDTLNIGSILINSKSDMDNLEQTLKTQISQMNDQ</sequence>
<gene>
    <name evidence="1" type="ORF">QYT958_LOCUS39109</name>
</gene>